<dbReference type="EMBL" id="CP093547">
    <property type="protein sequence ID" value="UNP27699.1"/>
    <property type="molecule type" value="Genomic_DNA"/>
</dbReference>
<dbReference type="Proteomes" id="UP000829194">
    <property type="component" value="Chromosome"/>
</dbReference>
<sequence length="63" mass="6858">MTRHIDQYSDDAHTSAVIARLYELARGGEADDAELRELDAEIQAGLAAAYGESDRAFDRSMAA</sequence>
<evidence type="ECO:0000313" key="2">
    <source>
        <dbReference type="Proteomes" id="UP000829194"/>
    </source>
</evidence>
<protein>
    <submittedName>
        <fullName evidence="1">Uncharacterized protein</fullName>
    </submittedName>
</protein>
<name>A0ABY3X8A1_9GAMM</name>
<gene>
    <name evidence="1" type="ORF">MOV92_14355</name>
</gene>
<accession>A0ABY3X8A1</accession>
<organism evidence="1 2">
    <name type="scientific">Lysobacter gummosus</name>
    <dbReference type="NCBI Taxonomy" id="262324"/>
    <lineage>
        <taxon>Bacteria</taxon>
        <taxon>Pseudomonadati</taxon>
        <taxon>Pseudomonadota</taxon>
        <taxon>Gammaproteobacteria</taxon>
        <taxon>Lysobacterales</taxon>
        <taxon>Lysobacteraceae</taxon>
        <taxon>Lysobacter</taxon>
    </lineage>
</organism>
<evidence type="ECO:0000313" key="1">
    <source>
        <dbReference type="EMBL" id="UNP27699.1"/>
    </source>
</evidence>
<proteinExistence type="predicted"/>
<dbReference type="RefSeq" id="WP_057943390.1">
    <property type="nucleotide sequence ID" value="NZ_CP011131.1"/>
</dbReference>
<reference evidence="1 2" key="1">
    <citation type="submission" date="2022-03" db="EMBL/GenBank/DDBJ databases">
        <title>Complete genome sequence of Lysobacter capsici VKM B-2533 and Lysobacter gummosus 10.1.1, promising sources of lytic agents.</title>
        <authorList>
            <person name="Tarlachkov S.V."/>
            <person name="Kudryakova I.V."/>
            <person name="Afoshin A.S."/>
            <person name="Leontyevskaya E.A."/>
            <person name="Leontyevskaya N.V."/>
        </authorList>
    </citation>
    <scope>NUCLEOTIDE SEQUENCE [LARGE SCALE GENOMIC DNA]</scope>
    <source>
        <strain evidence="1 2">10.1.1</strain>
    </source>
</reference>
<keyword evidence="2" id="KW-1185">Reference proteome</keyword>